<evidence type="ECO:0000313" key="1">
    <source>
        <dbReference type="EMBL" id="EEZ99456.1"/>
    </source>
</evidence>
<proteinExistence type="predicted"/>
<evidence type="ECO:0000313" key="2">
    <source>
        <dbReference type="Proteomes" id="UP000007266"/>
    </source>
</evidence>
<dbReference type="Proteomes" id="UP000007266">
    <property type="component" value="Linkage group 3"/>
</dbReference>
<keyword evidence="2" id="KW-1185">Reference proteome</keyword>
<name>D6WE87_TRICA</name>
<dbReference type="EMBL" id="KQ971325">
    <property type="protein sequence ID" value="EEZ99456.1"/>
    <property type="molecule type" value="Genomic_DNA"/>
</dbReference>
<reference evidence="1 2" key="1">
    <citation type="journal article" date="2008" name="Nature">
        <title>The genome of the model beetle and pest Tribolium castaneum.</title>
        <authorList>
            <consortium name="Tribolium Genome Sequencing Consortium"/>
            <person name="Richards S."/>
            <person name="Gibbs R.A."/>
            <person name="Weinstock G.M."/>
            <person name="Brown S.J."/>
            <person name="Denell R."/>
            <person name="Beeman R.W."/>
            <person name="Gibbs R."/>
            <person name="Beeman R.W."/>
            <person name="Brown S.J."/>
            <person name="Bucher G."/>
            <person name="Friedrich M."/>
            <person name="Grimmelikhuijzen C.J."/>
            <person name="Klingler M."/>
            <person name="Lorenzen M."/>
            <person name="Richards S."/>
            <person name="Roth S."/>
            <person name="Schroder R."/>
            <person name="Tautz D."/>
            <person name="Zdobnov E.M."/>
            <person name="Muzny D."/>
            <person name="Gibbs R.A."/>
            <person name="Weinstock G.M."/>
            <person name="Attaway T."/>
            <person name="Bell S."/>
            <person name="Buhay C.J."/>
            <person name="Chandrabose M.N."/>
            <person name="Chavez D."/>
            <person name="Clerk-Blankenburg K.P."/>
            <person name="Cree A."/>
            <person name="Dao M."/>
            <person name="Davis C."/>
            <person name="Chacko J."/>
            <person name="Dinh H."/>
            <person name="Dugan-Rocha S."/>
            <person name="Fowler G."/>
            <person name="Garner T.T."/>
            <person name="Garnes J."/>
            <person name="Gnirke A."/>
            <person name="Hawes A."/>
            <person name="Hernandez J."/>
            <person name="Hines S."/>
            <person name="Holder M."/>
            <person name="Hume J."/>
            <person name="Jhangiani S.N."/>
            <person name="Joshi V."/>
            <person name="Khan Z.M."/>
            <person name="Jackson L."/>
            <person name="Kovar C."/>
            <person name="Kowis A."/>
            <person name="Lee S."/>
            <person name="Lewis L.R."/>
            <person name="Margolis J."/>
            <person name="Morgan M."/>
            <person name="Nazareth L.V."/>
            <person name="Nguyen N."/>
            <person name="Okwuonu G."/>
            <person name="Parker D."/>
            <person name="Richards S."/>
            <person name="Ruiz S.J."/>
            <person name="Santibanez J."/>
            <person name="Savard J."/>
            <person name="Scherer S.E."/>
            <person name="Schneider B."/>
            <person name="Sodergren E."/>
            <person name="Tautz D."/>
            <person name="Vattahil S."/>
            <person name="Villasana D."/>
            <person name="White C.S."/>
            <person name="Wright R."/>
            <person name="Park Y."/>
            <person name="Beeman R.W."/>
            <person name="Lord J."/>
            <person name="Oppert B."/>
            <person name="Lorenzen M."/>
            <person name="Brown S."/>
            <person name="Wang L."/>
            <person name="Savard J."/>
            <person name="Tautz D."/>
            <person name="Richards S."/>
            <person name="Weinstock G."/>
            <person name="Gibbs R.A."/>
            <person name="Liu Y."/>
            <person name="Worley K."/>
            <person name="Weinstock G."/>
            <person name="Elsik C.G."/>
            <person name="Reese J.T."/>
            <person name="Elhaik E."/>
            <person name="Landan G."/>
            <person name="Graur D."/>
            <person name="Arensburger P."/>
            <person name="Atkinson P."/>
            <person name="Beeman R.W."/>
            <person name="Beidler J."/>
            <person name="Brown S.J."/>
            <person name="Demuth J.P."/>
            <person name="Drury D.W."/>
            <person name="Du Y.Z."/>
            <person name="Fujiwara H."/>
            <person name="Lorenzen M."/>
            <person name="Maselli V."/>
            <person name="Osanai M."/>
            <person name="Park Y."/>
            <person name="Robertson H.M."/>
            <person name="Tu Z."/>
            <person name="Wang J.J."/>
            <person name="Wang S."/>
            <person name="Richards S."/>
            <person name="Song H."/>
            <person name="Zhang L."/>
            <person name="Sodergren E."/>
            <person name="Werner D."/>
            <person name="Stanke M."/>
            <person name="Morgenstern B."/>
            <person name="Solovyev V."/>
            <person name="Kosarev P."/>
            <person name="Brown G."/>
            <person name="Chen H.C."/>
            <person name="Ermolaeva O."/>
            <person name="Hlavina W."/>
            <person name="Kapustin Y."/>
            <person name="Kiryutin B."/>
            <person name="Kitts P."/>
            <person name="Maglott D."/>
            <person name="Pruitt K."/>
            <person name="Sapojnikov V."/>
            <person name="Souvorov A."/>
            <person name="Mackey A.J."/>
            <person name="Waterhouse R.M."/>
            <person name="Wyder S."/>
            <person name="Zdobnov E.M."/>
            <person name="Zdobnov E.M."/>
            <person name="Wyder S."/>
            <person name="Kriventseva E.V."/>
            <person name="Kadowaki T."/>
            <person name="Bork P."/>
            <person name="Aranda M."/>
            <person name="Bao R."/>
            <person name="Beermann A."/>
            <person name="Berns N."/>
            <person name="Bolognesi R."/>
            <person name="Bonneton F."/>
            <person name="Bopp D."/>
            <person name="Brown S.J."/>
            <person name="Bucher G."/>
            <person name="Butts T."/>
            <person name="Chaumot A."/>
            <person name="Denell R.E."/>
            <person name="Ferrier D.E."/>
            <person name="Friedrich M."/>
            <person name="Gordon C.M."/>
            <person name="Jindra M."/>
            <person name="Klingler M."/>
            <person name="Lan Q."/>
            <person name="Lattorff H.M."/>
            <person name="Laudet V."/>
            <person name="von Levetsow C."/>
            <person name="Liu Z."/>
            <person name="Lutz R."/>
            <person name="Lynch J.A."/>
            <person name="da Fonseca R.N."/>
            <person name="Posnien N."/>
            <person name="Reuter R."/>
            <person name="Roth S."/>
            <person name="Savard J."/>
            <person name="Schinko J.B."/>
            <person name="Schmitt C."/>
            <person name="Schoppmeier M."/>
            <person name="Schroder R."/>
            <person name="Shippy T.D."/>
            <person name="Simonnet F."/>
            <person name="Marques-Souza H."/>
            <person name="Tautz D."/>
            <person name="Tomoyasu Y."/>
            <person name="Trauner J."/>
            <person name="Van der Zee M."/>
            <person name="Vervoort M."/>
            <person name="Wittkopp N."/>
            <person name="Wimmer E.A."/>
            <person name="Yang X."/>
            <person name="Jones A.K."/>
            <person name="Sattelle D.B."/>
            <person name="Ebert P.R."/>
            <person name="Nelson D."/>
            <person name="Scott J.G."/>
            <person name="Beeman R.W."/>
            <person name="Muthukrishnan S."/>
            <person name="Kramer K.J."/>
            <person name="Arakane Y."/>
            <person name="Beeman R.W."/>
            <person name="Zhu Q."/>
            <person name="Hogenkamp D."/>
            <person name="Dixit R."/>
            <person name="Oppert B."/>
            <person name="Jiang H."/>
            <person name="Zou Z."/>
            <person name="Marshall J."/>
            <person name="Elpidina E."/>
            <person name="Vinokurov K."/>
            <person name="Oppert C."/>
            <person name="Zou Z."/>
            <person name="Evans J."/>
            <person name="Lu Z."/>
            <person name="Zhao P."/>
            <person name="Sumathipala N."/>
            <person name="Altincicek B."/>
            <person name="Vilcinskas A."/>
            <person name="Williams M."/>
            <person name="Hultmark D."/>
            <person name="Hetru C."/>
            <person name="Jiang H."/>
            <person name="Grimmelikhuijzen C.J."/>
            <person name="Hauser F."/>
            <person name="Cazzamali G."/>
            <person name="Williamson M."/>
            <person name="Park Y."/>
            <person name="Li B."/>
            <person name="Tanaka Y."/>
            <person name="Predel R."/>
            <person name="Neupert S."/>
            <person name="Schachtner J."/>
            <person name="Verleyen P."/>
            <person name="Raible F."/>
            <person name="Bork P."/>
            <person name="Friedrich M."/>
            <person name="Walden K.K."/>
            <person name="Robertson H.M."/>
            <person name="Angeli S."/>
            <person name="Foret S."/>
            <person name="Bucher G."/>
            <person name="Schuetz S."/>
            <person name="Maleszka R."/>
            <person name="Wimmer E.A."/>
            <person name="Beeman R.W."/>
            <person name="Lorenzen M."/>
            <person name="Tomoyasu Y."/>
            <person name="Miller S.C."/>
            <person name="Grossmann D."/>
            <person name="Bucher G."/>
        </authorList>
    </citation>
    <scope>NUCLEOTIDE SEQUENCE [LARGE SCALE GENOMIC DNA]</scope>
    <source>
        <strain evidence="1 2">Georgia GA2</strain>
    </source>
</reference>
<dbReference type="HOGENOM" id="CLU_2149069_0_0_1"/>
<sequence>MIPTLRWVSDVRVGEPELSVGVRGWHTRGNHVDRPATAPEYARSRQTGAIANNHSHGLHVLFHIHEKAGRLSDRSLTKKPYRNSRSIASFSCQAADQKWKETLFMSPRGASI</sequence>
<dbReference type="AlphaFoldDB" id="D6WE87"/>
<reference evidence="1 2" key="2">
    <citation type="journal article" date="2010" name="Nucleic Acids Res.">
        <title>BeetleBase in 2010: revisions to provide comprehensive genomic information for Tribolium castaneum.</title>
        <authorList>
            <person name="Kim H.S."/>
            <person name="Murphy T."/>
            <person name="Xia J."/>
            <person name="Caragea D."/>
            <person name="Park Y."/>
            <person name="Beeman R.W."/>
            <person name="Lorenzen M.D."/>
            <person name="Butcher S."/>
            <person name="Manak J.R."/>
            <person name="Brown S.J."/>
        </authorList>
    </citation>
    <scope>GENOME REANNOTATION</scope>
    <source>
        <strain evidence="1 2">Georgia GA2</strain>
    </source>
</reference>
<gene>
    <name evidence="1" type="primary">GLEAN_00022</name>
    <name evidence="1" type="ORF">TcasGA2_TC000022</name>
</gene>
<accession>D6WE87</accession>
<protein>
    <submittedName>
        <fullName evidence="1">Uncharacterized protein</fullName>
    </submittedName>
</protein>
<organism evidence="1 2">
    <name type="scientific">Tribolium castaneum</name>
    <name type="common">Red flour beetle</name>
    <dbReference type="NCBI Taxonomy" id="7070"/>
    <lineage>
        <taxon>Eukaryota</taxon>
        <taxon>Metazoa</taxon>
        <taxon>Ecdysozoa</taxon>
        <taxon>Arthropoda</taxon>
        <taxon>Hexapoda</taxon>
        <taxon>Insecta</taxon>
        <taxon>Pterygota</taxon>
        <taxon>Neoptera</taxon>
        <taxon>Endopterygota</taxon>
        <taxon>Coleoptera</taxon>
        <taxon>Polyphaga</taxon>
        <taxon>Cucujiformia</taxon>
        <taxon>Tenebrionidae</taxon>
        <taxon>Tenebrionidae incertae sedis</taxon>
        <taxon>Tribolium</taxon>
    </lineage>
</organism>